<dbReference type="EC" id="2.7.13.3" evidence="2"/>
<evidence type="ECO:0000256" key="6">
    <source>
        <dbReference type="ARBA" id="ARBA00022777"/>
    </source>
</evidence>
<keyword evidence="4" id="KW-0808">Transferase</keyword>
<feature type="domain" description="Signal transduction histidine kinase subgroup 3 dimerisation and phosphoacceptor" evidence="10">
    <location>
        <begin position="183"/>
        <end position="253"/>
    </location>
</feature>
<keyword evidence="8" id="KW-0902">Two-component regulatory system</keyword>
<keyword evidence="9" id="KW-1133">Transmembrane helix</keyword>
<dbReference type="InterPro" id="IPR050482">
    <property type="entry name" value="Sensor_HK_TwoCompSys"/>
</dbReference>
<feature type="transmembrane region" description="Helical" evidence="9">
    <location>
        <begin position="130"/>
        <end position="151"/>
    </location>
</feature>
<dbReference type="InterPro" id="IPR036890">
    <property type="entry name" value="HATPase_C_sf"/>
</dbReference>
<keyword evidence="3" id="KW-0597">Phosphoprotein</keyword>
<dbReference type="PANTHER" id="PTHR24421:SF10">
    <property type="entry name" value="NITRATE_NITRITE SENSOR PROTEIN NARQ"/>
    <property type="match status" value="1"/>
</dbReference>
<dbReference type="Proteomes" id="UP001422759">
    <property type="component" value="Unassembled WGS sequence"/>
</dbReference>
<proteinExistence type="predicted"/>
<accession>A0ABN2YU24</accession>
<dbReference type="PANTHER" id="PTHR24421">
    <property type="entry name" value="NITRATE/NITRITE SENSOR PROTEIN NARX-RELATED"/>
    <property type="match status" value="1"/>
</dbReference>
<dbReference type="Pfam" id="PF07730">
    <property type="entry name" value="HisKA_3"/>
    <property type="match status" value="1"/>
</dbReference>
<feature type="transmembrane region" description="Helical" evidence="9">
    <location>
        <begin position="62"/>
        <end position="92"/>
    </location>
</feature>
<dbReference type="Gene3D" id="3.30.565.10">
    <property type="entry name" value="Histidine kinase-like ATPase, C-terminal domain"/>
    <property type="match status" value="1"/>
</dbReference>
<evidence type="ECO:0000256" key="4">
    <source>
        <dbReference type="ARBA" id="ARBA00022679"/>
    </source>
</evidence>
<comment type="caution">
    <text evidence="11">The sequence shown here is derived from an EMBL/GenBank/DDBJ whole genome shotgun (WGS) entry which is preliminary data.</text>
</comment>
<keyword evidence="12" id="KW-1185">Reference proteome</keyword>
<evidence type="ECO:0000256" key="2">
    <source>
        <dbReference type="ARBA" id="ARBA00012438"/>
    </source>
</evidence>
<keyword evidence="5" id="KW-0547">Nucleotide-binding</keyword>
<organism evidence="11 12">
    <name type="scientific">Kitasatospora kazusensis</name>
    <dbReference type="NCBI Taxonomy" id="407974"/>
    <lineage>
        <taxon>Bacteria</taxon>
        <taxon>Bacillati</taxon>
        <taxon>Actinomycetota</taxon>
        <taxon>Actinomycetes</taxon>
        <taxon>Kitasatosporales</taxon>
        <taxon>Streptomycetaceae</taxon>
        <taxon>Kitasatospora</taxon>
    </lineage>
</organism>
<name>A0ABN2YU24_9ACTN</name>
<dbReference type="GO" id="GO:0016301">
    <property type="term" value="F:kinase activity"/>
    <property type="evidence" value="ECO:0007669"/>
    <property type="project" value="UniProtKB-KW"/>
</dbReference>
<keyword evidence="9" id="KW-0812">Transmembrane</keyword>
<evidence type="ECO:0000256" key="3">
    <source>
        <dbReference type="ARBA" id="ARBA00022553"/>
    </source>
</evidence>
<dbReference type="CDD" id="cd16917">
    <property type="entry name" value="HATPase_UhpB-NarQ-NarX-like"/>
    <property type="match status" value="1"/>
</dbReference>
<keyword evidence="6 11" id="KW-0418">Kinase</keyword>
<evidence type="ECO:0000256" key="5">
    <source>
        <dbReference type="ARBA" id="ARBA00022741"/>
    </source>
</evidence>
<evidence type="ECO:0000256" key="7">
    <source>
        <dbReference type="ARBA" id="ARBA00022840"/>
    </source>
</evidence>
<evidence type="ECO:0000256" key="8">
    <source>
        <dbReference type="ARBA" id="ARBA00023012"/>
    </source>
</evidence>
<feature type="transmembrane region" description="Helical" evidence="9">
    <location>
        <begin position="104"/>
        <end position="124"/>
    </location>
</feature>
<evidence type="ECO:0000259" key="10">
    <source>
        <dbReference type="Pfam" id="PF07730"/>
    </source>
</evidence>
<dbReference type="EMBL" id="BAAANT010000002">
    <property type="protein sequence ID" value="GAA2132110.1"/>
    <property type="molecule type" value="Genomic_DNA"/>
</dbReference>
<evidence type="ECO:0000313" key="11">
    <source>
        <dbReference type="EMBL" id="GAA2132110.1"/>
    </source>
</evidence>
<dbReference type="SUPFAM" id="SSF55874">
    <property type="entry name" value="ATPase domain of HSP90 chaperone/DNA topoisomerase II/histidine kinase"/>
    <property type="match status" value="1"/>
</dbReference>
<keyword evidence="9" id="KW-0472">Membrane</keyword>
<sequence length="404" mass="43012">MLKISLSPRQEDRTIALAGLCGGLLLTSFGAYDRTAAPAWVTLLPLAGMAGLELLRRTRTIWAVSLGGLFFAANLVAGSNLATVVMYTDLLYAGVLYGSRRMSTILHVTGGASTLALSTVALTYGTVGRALLVAGFAALVFVVPVFTADLLREHRERADTERLRAEQTALLAELDRREAVVEERARMARELHDVVANHLSAIAIHATGAQSLARRQQRGADDPLLAAMAVIRENSVQGLAEMRRMIGLLRARDETSYEAPNLDALDTLLAQVGAAGTAAGLVFEAAEDGERGGLSVPVELAAYRIVQESLTNALKYAAPGTVRLGLTYCPERVEIAVDSPYRTSGGASLPGARYGLVGMGERAGLLGGSFEAGPDGERWRVRAVLPRESETVQEANVTRTREGS</sequence>
<protein>
    <recommendedName>
        <fullName evidence="2">histidine kinase</fullName>
        <ecNumber evidence="2">2.7.13.3</ecNumber>
    </recommendedName>
</protein>
<comment type="catalytic activity">
    <reaction evidence="1">
        <text>ATP + protein L-histidine = ADP + protein N-phospho-L-histidine.</text>
        <dbReference type="EC" id="2.7.13.3"/>
    </reaction>
</comment>
<dbReference type="Gene3D" id="1.20.5.1930">
    <property type="match status" value="1"/>
</dbReference>
<evidence type="ECO:0000256" key="1">
    <source>
        <dbReference type="ARBA" id="ARBA00000085"/>
    </source>
</evidence>
<keyword evidence="7" id="KW-0067">ATP-binding</keyword>
<gene>
    <name evidence="11" type="ORF">GCM10009760_06650</name>
</gene>
<reference evidence="11 12" key="1">
    <citation type="journal article" date="2019" name="Int. J. Syst. Evol. Microbiol.">
        <title>The Global Catalogue of Microorganisms (GCM) 10K type strain sequencing project: providing services to taxonomists for standard genome sequencing and annotation.</title>
        <authorList>
            <consortium name="The Broad Institute Genomics Platform"/>
            <consortium name="The Broad Institute Genome Sequencing Center for Infectious Disease"/>
            <person name="Wu L."/>
            <person name="Ma J."/>
        </authorList>
    </citation>
    <scope>NUCLEOTIDE SEQUENCE [LARGE SCALE GENOMIC DNA]</scope>
    <source>
        <strain evidence="11 12">JCM 14560</strain>
    </source>
</reference>
<evidence type="ECO:0000256" key="9">
    <source>
        <dbReference type="SAM" id="Phobius"/>
    </source>
</evidence>
<dbReference type="InterPro" id="IPR011712">
    <property type="entry name" value="Sig_transdc_His_kin_sub3_dim/P"/>
</dbReference>
<dbReference type="RefSeq" id="WP_344460412.1">
    <property type="nucleotide sequence ID" value="NZ_BAAANT010000002.1"/>
</dbReference>
<evidence type="ECO:0000313" key="12">
    <source>
        <dbReference type="Proteomes" id="UP001422759"/>
    </source>
</evidence>